<organism evidence="1 2">
    <name type="scientific">Chryseobacterium nematophagum</name>
    <dbReference type="NCBI Taxonomy" id="2305228"/>
    <lineage>
        <taxon>Bacteria</taxon>
        <taxon>Pseudomonadati</taxon>
        <taxon>Bacteroidota</taxon>
        <taxon>Flavobacteriia</taxon>
        <taxon>Flavobacteriales</taxon>
        <taxon>Weeksellaceae</taxon>
        <taxon>Chryseobacterium group</taxon>
        <taxon>Chryseobacterium</taxon>
    </lineage>
</organism>
<reference evidence="1 2" key="1">
    <citation type="submission" date="2018-08" db="EMBL/GenBank/DDBJ databases">
        <title>Chryseobacterium nematophagum: a novel matrix digesting pathogen of nematodes.</title>
        <authorList>
            <person name="Page A."/>
            <person name="Roberts M."/>
            <person name="Felix M.-A."/>
            <person name="Weir W."/>
        </authorList>
    </citation>
    <scope>NUCLEOTIDE SEQUENCE [LARGE SCALE GENOMIC DNA]</scope>
    <source>
        <strain evidence="1 2">JUb275</strain>
    </source>
</reference>
<name>A0A3M7LGZ6_9FLAO</name>
<accession>A0A3M7LGZ6</accession>
<dbReference type="EMBL" id="QWIV01000005">
    <property type="protein sequence ID" value="RMZ60822.1"/>
    <property type="molecule type" value="Genomic_DNA"/>
</dbReference>
<dbReference type="PROSITE" id="PS51257">
    <property type="entry name" value="PROKAR_LIPOPROTEIN"/>
    <property type="match status" value="1"/>
</dbReference>
<evidence type="ECO:0000313" key="1">
    <source>
        <dbReference type="EMBL" id="RMZ60822.1"/>
    </source>
</evidence>
<dbReference type="RefSeq" id="WP_122545629.1">
    <property type="nucleotide sequence ID" value="NZ_QWIV01000005.1"/>
</dbReference>
<gene>
    <name evidence="1" type="ORF">D1632_02260</name>
</gene>
<sequence>MKKYILLLISFLFIACSYEKIYENRESDKQDAQKVINKFYFLIQHNNNKKEVFKLFSNRFFQEVEKERFEKILDKTDSDFGKVKDYQLTNSWTQIVKGSNPISKYELSYIVTRDSTQTKEYFRMQKENDTIKIISYRVDFDLVQKK</sequence>
<dbReference type="AlphaFoldDB" id="A0A3M7LGZ6"/>
<evidence type="ECO:0000313" key="2">
    <source>
        <dbReference type="Proteomes" id="UP000267524"/>
    </source>
</evidence>
<keyword evidence="2" id="KW-1185">Reference proteome</keyword>
<evidence type="ECO:0008006" key="3">
    <source>
        <dbReference type="Google" id="ProtNLM"/>
    </source>
</evidence>
<comment type="caution">
    <text evidence="1">The sequence shown here is derived from an EMBL/GenBank/DDBJ whole genome shotgun (WGS) entry which is preliminary data.</text>
</comment>
<dbReference type="Proteomes" id="UP000267524">
    <property type="component" value="Unassembled WGS sequence"/>
</dbReference>
<protein>
    <recommendedName>
        <fullName evidence="3">Lipoprotein</fullName>
    </recommendedName>
</protein>
<proteinExistence type="predicted"/>